<feature type="transmembrane region" description="Helical" evidence="1">
    <location>
        <begin position="422"/>
        <end position="440"/>
    </location>
</feature>
<feature type="transmembrane region" description="Helical" evidence="1">
    <location>
        <begin position="234"/>
        <end position="252"/>
    </location>
</feature>
<keyword evidence="1" id="KW-0472">Membrane</keyword>
<evidence type="ECO:0000256" key="1">
    <source>
        <dbReference type="SAM" id="Phobius"/>
    </source>
</evidence>
<dbReference type="Proteomes" id="UP000664144">
    <property type="component" value="Unassembled WGS sequence"/>
</dbReference>
<proteinExistence type="predicted"/>
<accession>A0A939EZ59</accession>
<feature type="transmembrane region" description="Helical" evidence="1">
    <location>
        <begin position="307"/>
        <end position="329"/>
    </location>
</feature>
<feature type="transmembrane region" description="Helical" evidence="1">
    <location>
        <begin position="264"/>
        <end position="287"/>
    </location>
</feature>
<name>A0A939EZ59_9BACT</name>
<feature type="transmembrane region" description="Helical" evidence="1">
    <location>
        <begin position="208"/>
        <end position="228"/>
    </location>
</feature>
<feature type="transmembrane region" description="Helical" evidence="1">
    <location>
        <begin position="391"/>
        <end position="410"/>
    </location>
</feature>
<keyword evidence="1" id="KW-1133">Transmembrane helix</keyword>
<dbReference type="AlphaFoldDB" id="A0A939EZ59"/>
<keyword evidence="3" id="KW-1185">Reference proteome</keyword>
<reference evidence="2" key="1">
    <citation type="submission" date="2021-03" db="EMBL/GenBank/DDBJ databases">
        <authorList>
            <person name="Kim M.K."/>
        </authorList>
    </citation>
    <scope>NUCLEOTIDE SEQUENCE</scope>
    <source>
        <strain evidence="2">BT186</strain>
    </source>
</reference>
<feature type="transmembrane region" description="Helical" evidence="1">
    <location>
        <begin position="184"/>
        <end position="201"/>
    </location>
</feature>
<comment type="caution">
    <text evidence="2">The sequence shown here is derived from an EMBL/GenBank/DDBJ whole genome shotgun (WGS) entry which is preliminary data.</text>
</comment>
<dbReference type="EMBL" id="JAFLQZ010000016">
    <property type="protein sequence ID" value="MBO0360153.1"/>
    <property type="molecule type" value="Genomic_DNA"/>
</dbReference>
<organism evidence="2 3">
    <name type="scientific">Hymenobacter telluris</name>
    <dbReference type="NCBI Taxonomy" id="2816474"/>
    <lineage>
        <taxon>Bacteria</taxon>
        <taxon>Pseudomonadati</taxon>
        <taxon>Bacteroidota</taxon>
        <taxon>Cytophagia</taxon>
        <taxon>Cytophagales</taxon>
        <taxon>Hymenobacteraceae</taxon>
        <taxon>Hymenobacter</taxon>
    </lineage>
</organism>
<feature type="transmembrane region" description="Helical" evidence="1">
    <location>
        <begin position="12"/>
        <end position="31"/>
    </location>
</feature>
<feature type="transmembrane region" description="Helical" evidence="1">
    <location>
        <begin position="366"/>
        <end position="385"/>
    </location>
</feature>
<evidence type="ECO:0000313" key="3">
    <source>
        <dbReference type="Proteomes" id="UP000664144"/>
    </source>
</evidence>
<feature type="transmembrane region" description="Helical" evidence="1">
    <location>
        <begin position="108"/>
        <end position="126"/>
    </location>
</feature>
<keyword evidence="1" id="KW-0812">Transmembrane</keyword>
<evidence type="ECO:0000313" key="2">
    <source>
        <dbReference type="EMBL" id="MBO0360153.1"/>
    </source>
</evidence>
<protein>
    <submittedName>
        <fullName evidence="2">Uncharacterized protein</fullName>
    </submittedName>
</protein>
<sequence length="569" mass="64452">MSSFRLSYHGRSLMGAAVLLAAGAGIGAYLLHSYAELRGWYLGLNSCFYQVETWAEKFFTPAVKNQGNQLGLLGLALCLFGAGYLVYHSRQAPVPEPSAPPSQNWRPDVLYLLPVLAVASGVWWWGNVRVAPGTDEIFSALYCAKVPPFQTVAYYMLPNNHLLFNLLNGILFGRADNLVATGRWLSGGAYLATVVLAYGWLRPLLKYRLLTAFVTLILALQFPLWAFGFQARGYALYALMHWGAFITLFTYLRERRRNDMLVNGLCCVAGYALVPTFLYFHLAQLAFGVVYQLLHREIDWRFWRYQMAVLVVVYLFYLPALCFSGLAAITSNEYVRPKSDTLQQFLPIMGQDFGNYATYCFSRAKVLGVQLSYVLALVPLLLLAARRNTVWFAYGLFYALLLVLLAATTLGMRRGTNERNLVGHFSLALALVPVALYWLLARLPAHWQTRRWQLGIISGVLLVLGAKFMKANPIVKSENIYFFDNNKAYQKLETALEGIPTNRTVAFSWESFSAYHINAQRGIQCFLPCAASATDYYVVNYKEQLPSNLSRQYRMVRKIPQHKIYQRLN</sequence>
<feature type="transmembrane region" description="Helical" evidence="1">
    <location>
        <begin position="70"/>
        <end position="87"/>
    </location>
</feature>
<dbReference type="RefSeq" id="WP_206986093.1">
    <property type="nucleotide sequence ID" value="NZ_JAFLQZ010000016.1"/>
</dbReference>
<gene>
    <name evidence="2" type="ORF">J0X19_19485</name>
</gene>